<dbReference type="EMBL" id="GIFC01003862">
    <property type="protein sequence ID" value="MXU85945.1"/>
    <property type="molecule type" value="Transcribed_RNA"/>
</dbReference>
<feature type="transmembrane region" description="Helical" evidence="1">
    <location>
        <begin position="29"/>
        <end position="53"/>
    </location>
</feature>
<protein>
    <submittedName>
        <fullName evidence="2">Putative secreted protein</fullName>
    </submittedName>
</protein>
<keyword evidence="1" id="KW-0812">Transmembrane</keyword>
<feature type="transmembrane region" description="Helical" evidence="1">
    <location>
        <begin position="6"/>
        <end position="22"/>
    </location>
</feature>
<evidence type="ECO:0000313" key="2">
    <source>
        <dbReference type="EMBL" id="MXU85945.1"/>
    </source>
</evidence>
<organism evidence="2">
    <name type="scientific">Ixodes ricinus</name>
    <name type="common">Common tick</name>
    <name type="synonym">Acarus ricinus</name>
    <dbReference type="NCBI Taxonomy" id="34613"/>
    <lineage>
        <taxon>Eukaryota</taxon>
        <taxon>Metazoa</taxon>
        <taxon>Ecdysozoa</taxon>
        <taxon>Arthropoda</taxon>
        <taxon>Chelicerata</taxon>
        <taxon>Arachnida</taxon>
        <taxon>Acari</taxon>
        <taxon>Parasitiformes</taxon>
        <taxon>Ixodida</taxon>
        <taxon>Ixodoidea</taxon>
        <taxon>Ixodidae</taxon>
        <taxon>Ixodinae</taxon>
        <taxon>Ixodes</taxon>
    </lineage>
</organism>
<keyword evidence="1" id="KW-0472">Membrane</keyword>
<accession>A0A6B0UBC9</accession>
<sequence>MCTVAVITILIFFSFFFFVFPLEIKWSRFIATSLAGLLWVDFLYPFGAVLLWARINVSHPLTLVCVLSYRDFGGPVARPAALAPRGRL</sequence>
<evidence type="ECO:0000256" key="1">
    <source>
        <dbReference type="SAM" id="Phobius"/>
    </source>
</evidence>
<dbReference type="AlphaFoldDB" id="A0A6B0UBC9"/>
<proteinExistence type="predicted"/>
<name>A0A6B0UBC9_IXORI</name>
<reference evidence="2" key="1">
    <citation type="submission" date="2019-12" db="EMBL/GenBank/DDBJ databases">
        <title>An insight into the sialome of adult female Ixodes ricinus ticks feeding for 6 days.</title>
        <authorList>
            <person name="Perner J."/>
            <person name="Ribeiro J.M.C."/>
        </authorList>
    </citation>
    <scope>NUCLEOTIDE SEQUENCE</scope>
    <source>
        <strain evidence="2">Semi-engorged</strain>
        <tissue evidence="2">Salivary glands</tissue>
    </source>
</reference>
<keyword evidence="1" id="KW-1133">Transmembrane helix</keyword>